<evidence type="ECO:0000313" key="7">
    <source>
        <dbReference type="EMBL" id="VAW70614.1"/>
    </source>
</evidence>
<name>A0A3B0YP12_9ZZZZ</name>
<dbReference type="SUPFAM" id="SSF52172">
    <property type="entry name" value="CheY-like"/>
    <property type="match status" value="1"/>
</dbReference>
<dbReference type="PANTHER" id="PTHR44688">
    <property type="entry name" value="DNA-BINDING TRANSCRIPTIONAL ACTIVATOR DEVR_DOSR"/>
    <property type="match status" value="1"/>
</dbReference>
<sequence>MKAGVYSSEETFHQSTVNRNLLPVTRIVDDDRIARESLKWLVESAHLTTQTFESGEVFLQQFEPDRPGCVILDVRMPDINGMELFSRLKQSGAEIPVIIVTGHADVAMAVRAMKAGVFDLVEKPYNDALMLELIQSAIISDRDNREQRSKVTTIQHRINRLTPREYEVMAFILNSKQNKIIASDLGISIKTVELHRANLMNKMGASSSTELVKMAMLAGVENEI</sequence>
<dbReference type="Pfam" id="PF00072">
    <property type="entry name" value="Response_reg"/>
    <property type="match status" value="1"/>
</dbReference>
<dbReference type="PROSITE" id="PS50043">
    <property type="entry name" value="HTH_LUXR_2"/>
    <property type="match status" value="1"/>
</dbReference>
<dbReference type="InterPro" id="IPR036388">
    <property type="entry name" value="WH-like_DNA-bd_sf"/>
</dbReference>
<accession>A0A3B0YP12</accession>
<dbReference type="PROSITE" id="PS50110">
    <property type="entry name" value="RESPONSE_REGULATORY"/>
    <property type="match status" value="1"/>
</dbReference>
<gene>
    <name evidence="7" type="ORF">MNBD_GAMMA09-367</name>
</gene>
<feature type="domain" description="HTH luxR-type" evidence="5">
    <location>
        <begin position="154"/>
        <end position="219"/>
    </location>
</feature>
<dbReference type="EMBL" id="UOFI01000201">
    <property type="protein sequence ID" value="VAW70614.1"/>
    <property type="molecule type" value="Genomic_DNA"/>
</dbReference>
<dbReference type="InterPro" id="IPR011006">
    <property type="entry name" value="CheY-like_superfamily"/>
</dbReference>
<dbReference type="Pfam" id="PF00196">
    <property type="entry name" value="GerE"/>
    <property type="match status" value="1"/>
</dbReference>
<dbReference type="GO" id="GO:0000160">
    <property type="term" value="P:phosphorelay signal transduction system"/>
    <property type="evidence" value="ECO:0007669"/>
    <property type="project" value="InterPro"/>
</dbReference>
<dbReference type="Gene3D" id="3.40.50.2300">
    <property type="match status" value="1"/>
</dbReference>
<keyword evidence="4" id="KW-0804">Transcription</keyword>
<dbReference type="GO" id="GO:0006355">
    <property type="term" value="P:regulation of DNA-templated transcription"/>
    <property type="evidence" value="ECO:0007669"/>
    <property type="project" value="InterPro"/>
</dbReference>
<feature type="domain" description="Response regulatory" evidence="6">
    <location>
        <begin position="24"/>
        <end position="138"/>
    </location>
</feature>
<dbReference type="PANTHER" id="PTHR44688:SF16">
    <property type="entry name" value="DNA-BINDING TRANSCRIPTIONAL ACTIVATOR DEVR_DOSR"/>
    <property type="match status" value="1"/>
</dbReference>
<dbReference type="InterPro" id="IPR000792">
    <property type="entry name" value="Tscrpt_reg_LuxR_C"/>
</dbReference>
<dbReference type="FunFam" id="3.40.50.2300:FF:000018">
    <property type="entry name" value="DNA-binding transcriptional regulator NtrC"/>
    <property type="match status" value="1"/>
</dbReference>
<protein>
    <submittedName>
        <fullName evidence="7">Two-component transcriptional response regulator, LuxR family</fullName>
    </submittedName>
</protein>
<dbReference type="CDD" id="cd06170">
    <property type="entry name" value="LuxR_C_like"/>
    <property type="match status" value="1"/>
</dbReference>
<proteinExistence type="predicted"/>
<dbReference type="SUPFAM" id="SSF46894">
    <property type="entry name" value="C-terminal effector domain of the bipartite response regulators"/>
    <property type="match status" value="1"/>
</dbReference>
<dbReference type="CDD" id="cd17537">
    <property type="entry name" value="REC_FixJ"/>
    <property type="match status" value="1"/>
</dbReference>
<dbReference type="GO" id="GO:0003677">
    <property type="term" value="F:DNA binding"/>
    <property type="evidence" value="ECO:0007669"/>
    <property type="project" value="UniProtKB-KW"/>
</dbReference>
<keyword evidence="3" id="KW-0238">DNA-binding</keyword>
<dbReference type="InterPro" id="IPR016032">
    <property type="entry name" value="Sig_transdc_resp-reg_C-effctor"/>
</dbReference>
<evidence type="ECO:0000259" key="6">
    <source>
        <dbReference type="PROSITE" id="PS50110"/>
    </source>
</evidence>
<dbReference type="SMART" id="SM00448">
    <property type="entry name" value="REC"/>
    <property type="match status" value="1"/>
</dbReference>
<organism evidence="7">
    <name type="scientific">hydrothermal vent metagenome</name>
    <dbReference type="NCBI Taxonomy" id="652676"/>
    <lineage>
        <taxon>unclassified sequences</taxon>
        <taxon>metagenomes</taxon>
        <taxon>ecological metagenomes</taxon>
    </lineage>
</organism>
<dbReference type="PRINTS" id="PR00038">
    <property type="entry name" value="HTHLUXR"/>
</dbReference>
<evidence type="ECO:0000256" key="1">
    <source>
        <dbReference type="ARBA" id="ARBA00022553"/>
    </source>
</evidence>
<evidence type="ECO:0000256" key="4">
    <source>
        <dbReference type="ARBA" id="ARBA00023163"/>
    </source>
</evidence>
<evidence type="ECO:0000256" key="2">
    <source>
        <dbReference type="ARBA" id="ARBA00023015"/>
    </source>
</evidence>
<keyword evidence="1" id="KW-0597">Phosphoprotein</keyword>
<keyword evidence="2" id="KW-0805">Transcription regulation</keyword>
<dbReference type="Gene3D" id="1.10.10.10">
    <property type="entry name" value="Winged helix-like DNA-binding domain superfamily/Winged helix DNA-binding domain"/>
    <property type="match status" value="1"/>
</dbReference>
<evidence type="ECO:0000256" key="3">
    <source>
        <dbReference type="ARBA" id="ARBA00023125"/>
    </source>
</evidence>
<dbReference type="AlphaFoldDB" id="A0A3B0YP12"/>
<dbReference type="InterPro" id="IPR001789">
    <property type="entry name" value="Sig_transdc_resp-reg_receiver"/>
</dbReference>
<dbReference type="SMART" id="SM00421">
    <property type="entry name" value="HTH_LUXR"/>
    <property type="match status" value="1"/>
</dbReference>
<evidence type="ECO:0000259" key="5">
    <source>
        <dbReference type="PROSITE" id="PS50043"/>
    </source>
</evidence>
<reference evidence="7" key="1">
    <citation type="submission" date="2018-06" db="EMBL/GenBank/DDBJ databases">
        <authorList>
            <person name="Zhirakovskaya E."/>
        </authorList>
    </citation>
    <scope>NUCLEOTIDE SEQUENCE</scope>
</reference>